<dbReference type="PANTHER" id="PTHR48022">
    <property type="entry name" value="PLASTIDIC GLUCOSE TRANSPORTER 4"/>
    <property type="match status" value="1"/>
</dbReference>
<organism evidence="10 11">
    <name type="scientific">Hyphodiscus hymeniophilus</name>
    <dbReference type="NCBI Taxonomy" id="353542"/>
    <lineage>
        <taxon>Eukaryota</taxon>
        <taxon>Fungi</taxon>
        <taxon>Dikarya</taxon>
        <taxon>Ascomycota</taxon>
        <taxon>Pezizomycotina</taxon>
        <taxon>Leotiomycetes</taxon>
        <taxon>Helotiales</taxon>
        <taxon>Hyphodiscaceae</taxon>
        <taxon>Hyphodiscus</taxon>
    </lineage>
</organism>
<evidence type="ECO:0000256" key="3">
    <source>
        <dbReference type="ARBA" id="ARBA00022448"/>
    </source>
</evidence>
<dbReference type="EMBL" id="VNKQ01000008">
    <property type="protein sequence ID" value="KAG0649280.1"/>
    <property type="molecule type" value="Genomic_DNA"/>
</dbReference>
<evidence type="ECO:0000259" key="9">
    <source>
        <dbReference type="PROSITE" id="PS50850"/>
    </source>
</evidence>
<evidence type="ECO:0000256" key="2">
    <source>
        <dbReference type="ARBA" id="ARBA00010992"/>
    </source>
</evidence>
<dbReference type="Pfam" id="PF00083">
    <property type="entry name" value="Sugar_tr"/>
    <property type="match status" value="1"/>
</dbReference>
<feature type="transmembrane region" description="Helical" evidence="8">
    <location>
        <begin position="99"/>
        <end position="119"/>
    </location>
</feature>
<name>A0A9P6VJU2_9HELO</name>
<feature type="transmembrane region" description="Helical" evidence="8">
    <location>
        <begin position="313"/>
        <end position="334"/>
    </location>
</feature>
<dbReference type="NCBIfam" id="TIGR00879">
    <property type="entry name" value="SP"/>
    <property type="match status" value="1"/>
</dbReference>
<dbReference type="InterPro" id="IPR005828">
    <property type="entry name" value="MFS_sugar_transport-like"/>
</dbReference>
<dbReference type="PROSITE" id="PS50850">
    <property type="entry name" value="MFS"/>
    <property type="match status" value="1"/>
</dbReference>
<feature type="transmembrane region" description="Helical" evidence="8">
    <location>
        <begin position="158"/>
        <end position="183"/>
    </location>
</feature>
<dbReference type="FunFam" id="1.20.1250.20:FF:000134">
    <property type="entry name" value="MFS sugar transporter protein"/>
    <property type="match status" value="1"/>
</dbReference>
<keyword evidence="4 8" id="KW-0812">Transmembrane</keyword>
<dbReference type="GO" id="GO:0016020">
    <property type="term" value="C:membrane"/>
    <property type="evidence" value="ECO:0007669"/>
    <property type="project" value="UniProtKB-SubCell"/>
</dbReference>
<accession>A0A9P6VJU2</accession>
<sequence length="506" mass="56517">MTELNLVDQVHVEHVHKRQFRYYNLMVIGAMCFASMGMGYSASIIGTTLAQPSFLHYFKLDTRSDALSLISTMNGLFQAGAFFGSIGINVVADKFGRKMSITIPCILVLISGACLAGSVNVGMFIAFRFFSGMGSWWLLGAVPVWMSEVTPPKNRGMLVDCHSAALLFGYVSASWVGAGFYFYRPAANNQWRAPLGFQCFPVFVALCFMYWLPESPRWLLQNDREEEARRVLLKLHDRDEADLELQQIRNQITVDNRLEQSWMSLLTKPSYRKRTYITVGLSFGIQMTGVLVINNYGPTIYASLGLDTSQQLVYQGGFNTLAFGCGILAIFVVDRFPRQKLMSIGTAVVLATLVIEAALVASYPPTATQNPHALKAALAMIYLYIAFAELLLDGTQYIYFSELWPNHLRAKGMTIAMATIALVNIMWLQVAPTAFANIGWKFYLCFIIPGYIFAVCCWIFFPDTRHLALEEIAAIFGDADEIYRAPLEATKISLDMAGKSEHSEDV</sequence>
<feature type="transmembrane region" description="Helical" evidence="8">
    <location>
        <begin position="440"/>
        <end position="461"/>
    </location>
</feature>
<dbReference type="SUPFAM" id="SSF103473">
    <property type="entry name" value="MFS general substrate transporter"/>
    <property type="match status" value="1"/>
</dbReference>
<feature type="transmembrane region" description="Helical" evidence="8">
    <location>
        <begin position="341"/>
        <end position="361"/>
    </location>
</feature>
<dbReference type="OrthoDB" id="6612291at2759"/>
<comment type="caution">
    <text evidence="10">The sequence shown here is derived from an EMBL/GenBank/DDBJ whole genome shotgun (WGS) entry which is preliminary data.</text>
</comment>
<dbReference type="InterPro" id="IPR050360">
    <property type="entry name" value="MFS_Sugar_Transporters"/>
</dbReference>
<dbReference type="InterPro" id="IPR036259">
    <property type="entry name" value="MFS_trans_sf"/>
</dbReference>
<keyword evidence="6 8" id="KW-0472">Membrane</keyword>
<evidence type="ECO:0000256" key="1">
    <source>
        <dbReference type="ARBA" id="ARBA00004141"/>
    </source>
</evidence>
<dbReference type="GO" id="GO:0005351">
    <property type="term" value="F:carbohydrate:proton symporter activity"/>
    <property type="evidence" value="ECO:0007669"/>
    <property type="project" value="TreeGrafter"/>
</dbReference>
<evidence type="ECO:0000313" key="10">
    <source>
        <dbReference type="EMBL" id="KAG0649280.1"/>
    </source>
</evidence>
<dbReference type="Gene3D" id="1.20.1250.20">
    <property type="entry name" value="MFS general substrate transporter like domains"/>
    <property type="match status" value="1"/>
</dbReference>
<reference evidence="10" key="1">
    <citation type="submission" date="2019-07" db="EMBL/GenBank/DDBJ databases">
        <title>Hyphodiscus hymeniophilus genome sequencing and assembly.</title>
        <authorList>
            <person name="Kramer G."/>
            <person name="Nodwell J."/>
        </authorList>
    </citation>
    <scope>NUCLEOTIDE SEQUENCE</scope>
    <source>
        <strain evidence="10">ATCC 34498</strain>
    </source>
</reference>
<feature type="transmembrane region" description="Helical" evidence="8">
    <location>
        <begin position="66"/>
        <end position="92"/>
    </location>
</feature>
<feature type="transmembrane region" description="Helical" evidence="8">
    <location>
        <begin position="413"/>
        <end position="434"/>
    </location>
</feature>
<keyword evidence="5 8" id="KW-1133">Transmembrane helix</keyword>
<evidence type="ECO:0000256" key="7">
    <source>
        <dbReference type="RuleBase" id="RU003346"/>
    </source>
</evidence>
<protein>
    <submittedName>
        <fullName evidence="10">High-affinity glucose transporter</fullName>
    </submittedName>
</protein>
<keyword evidence="10" id="KW-0762">Sugar transport</keyword>
<feature type="transmembrane region" description="Helical" evidence="8">
    <location>
        <begin position="275"/>
        <end position="293"/>
    </location>
</feature>
<dbReference type="InterPro" id="IPR020846">
    <property type="entry name" value="MFS_dom"/>
</dbReference>
<feature type="domain" description="Major facilitator superfamily (MFS) profile" evidence="9">
    <location>
        <begin position="27"/>
        <end position="465"/>
    </location>
</feature>
<evidence type="ECO:0000256" key="6">
    <source>
        <dbReference type="ARBA" id="ARBA00023136"/>
    </source>
</evidence>
<dbReference type="AlphaFoldDB" id="A0A9P6VJU2"/>
<evidence type="ECO:0000256" key="4">
    <source>
        <dbReference type="ARBA" id="ARBA00022692"/>
    </source>
</evidence>
<proteinExistence type="inferred from homology"/>
<dbReference type="Proteomes" id="UP000785200">
    <property type="component" value="Unassembled WGS sequence"/>
</dbReference>
<gene>
    <name evidence="10" type="ORF">D0Z07_4242</name>
</gene>
<evidence type="ECO:0000256" key="5">
    <source>
        <dbReference type="ARBA" id="ARBA00022989"/>
    </source>
</evidence>
<keyword evidence="3 7" id="KW-0813">Transport</keyword>
<feature type="transmembrane region" description="Helical" evidence="8">
    <location>
        <begin position="373"/>
        <end position="392"/>
    </location>
</feature>
<feature type="transmembrane region" description="Helical" evidence="8">
    <location>
        <begin position="22"/>
        <end position="46"/>
    </location>
</feature>
<dbReference type="InterPro" id="IPR003663">
    <property type="entry name" value="Sugar/inositol_transpt"/>
</dbReference>
<comment type="similarity">
    <text evidence="2 7">Belongs to the major facilitator superfamily. Sugar transporter (TC 2.A.1.1) family.</text>
</comment>
<evidence type="ECO:0000313" key="11">
    <source>
        <dbReference type="Proteomes" id="UP000785200"/>
    </source>
</evidence>
<keyword evidence="11" id="KW-1185">Reference proteome</keyword>
<evidence type="ECO:0000256" key="8">
    <source>
        <dbReference type="SAM" id="Phobius"/>
    </source>
</evidence>
<dbReference type="PANTHER" id="PTHR48022:SF11">
    <property type="entry name" value="MONOSACCHARIDE TRANSPORTER (HXT8), PUTATIVE (AFU_ORTHOLOGUE AFUA_2G08120)-RELATED"/>
    <property type="match status" value="1"/>
</dbReference>
<comment type="subcellular location">
    <subcellularLocation>
        <location evidence="1">Membrane</location>
        <topology evidence="1">Multi-pass membrane protein</topology>
    </subcellularLocation>
</comment>